<reference evidence="2 3" key="1">
    <citation type="submission" date="2019-02" db="EMBL/GenBank/DDBJ databases">
        <title>Opniocepnalus argus genome.</title>
        <authorList>
            <person name="Zhou C."/>
            <person name="Xiao S."/>
        </authorList>
    </citation>
    <scope>NUCLEOTIDE SEQUENCE [LARGE SCALE GENOMIC DNA]</scope>
    <source>
        <strain evidence="2">OARG1902GOOAL</strain>
        <tissue evidence="2">Muscle</tissue>
    </source>
</reference>
<keyword evidence="1" id="KW-0812">Transmembrane</keyword>
<sequence>MGGIIQTALGPSKGPPNLVFCGDFCHFVLFFSILVNFHRFVVILVYGTGPKLPPPLT</sequence>
<evidence type="ECO:0000256" key="1">
    <source>
        <dbReference type="SAM" id="Phobius"/>
    </source>
</evidence>
<dbReference type="EMBL" id="CM015718">
    <property type="protein sequence ID" value="KAF3691685.1"/>
    <property type="molecule type" value="Genomic_DNA"/>
</dbReference>
<feature type="transmembrane region" description="Helical" evidence="1">
    <location>
        <begin position="27"/>
        <end position="47"/>
    </location>
</feature>
<keyword evidence="1" id="KW-1133">Transmembrane helix</keyword>
<evidence type="ECO:0000313" key="3">
    <source>
        <dbReference type="Proteomes" id="UP000503349"/>
    </source>
</evidence>
<keyword evidence="3" id="KW-1185">Reference proteome</keyword>
<keyword evidence="1" id="KW-0472">Membrane</keyword>
<organism evidence="2 3">
    <name type="scientific">Channa argus</name>
    <name type="common">Northern snakehead</name>
    <name type="synonym">Ophicephalus argus</name>
    <dbReference type="NCBI Taxonomy" id="215402"/>
    <lineage>
        <taxon>Eukaryota</taxon>
        <taxon>Metazoa</taxon>
        <taxon>Chordata</taxon>
        <taxon>Craniata</taxon>
        <taxon>Vertebrata</taxon>
        <taxon>Euteleostomi</taxon>
        <taxon>Actinopterygii</taxon>
        <taxon>Neopterygii</taxon>
        <taxon>Teleostei</taxon>
        <taxon>Neoteleostei</taxon>
        <taxon>Acanthomorphata</taxon>
        <taxon>Anabantaria</taxon>
        <taxon>Anabantiformes</taxon>
        <taxon>Channoidei</taxon>
        <taxon>Channidae</taxon>
        <taxon>Channa</taxon>
    </lineage>
</organism>
<gene>
    <name evidence="2" type="ORF">EXN66_Car007360</name>
</gene>
<dbReference type="AlphaFoldDB" id="A0A6G1PN28"/>
<name>A0A6G1PN28_CHAAH</name>
<protein>
    <submittedName>
        <fullName evidence="2">Uncharacterized protein</fullName>
    </submittedName>
</protein>
<proteinExistence type="predicted"/>
<evidence type="ECO:0000313" key="2">
    <source>
        <dbReference type="EMBL" id="KAF3691685.1"/>
    </source>
</evidence>
<accession>A0A6G1PN28</accession>
<reference evidence="3" key="2">
    <citation type="submission" date="2019-02" db="EMBL/GenBank/DDBJ databases">
        <title>Opniocepnalus argus Var Kimnra genome.</title>
        <authorList>
            <person name="Zhou C."/>
            <person name="Xiao S."/>
        </authorList>
    </citation>
    <scope>NUCLEOTIDE SEQUENCE [LARGE SCALE GENOMIC DNA]</scope>
</reference>
<dbReference type="Proteomes" id="UP000503349">
    <property type="component" value="Chromosome 7"/>
</dbReference>